<evidence type="ECO:0000313" key="2">
    <source>
        <dbReference type="Proteomes" id="UP001279734"/>
    </source>
</evidence>
<dbReference type="AlphaFoldDB" id="A0AAD3T7E1"/>
<reference evidence="1" key="1">
    <citation type="submission" date="2023-05" db="EMBL/GenBank/DDBJ databases">
        <title>Nepenthes gracilis genome sequencing.</title>
        <authorList>
            <person name="Fukushima K."/>
        </authorList>
    </citation>
    <scope>NUCLEOTIDE SEQUENCE</scope>
    <source>
        <strain evidence="1">SING2019-196</strain>
    </source>
</reference>
<sequence length="92" mass="10043">MEDPTYLELGKSVLQPDAYHLLQPASTAAVSTRFGEWIALFPPFIGACRSKISTEEPFNEHASSPVNLLDIATAVPFKETNASPPWRAAQEA</sequence>
<dbReference type="Proteomes" id="UP001279734">
    <property type="component" value="Unassembled WGS sequence"/>
</dbReference>
<dbReference type="EMBL" id="BSYO01000027">
    <property type="protein sequence ID" value="GMH24233.1"/>
    <property type="molecule type" value="Genomic_DNA"/>
</dbReference>
<proteinExistence type="predicted"/>
<keyword evidence="2" id="KW-1185">Reference proteome</keyword>
<comment type="caution">
    <text evidence="1">The sequence shown here is derived from an EMBL/GenBank/DDBJ whole genome shotgun (WGS) entry which is preliminary data.</text>
</comment>
<accession>A0AAD3T7E1</accession>
<organism evidence="1 2">
    <name type="scientific">Nepenthes gracilis</name>
    <name type="common">Slender pitcher plant</name>
    <dbReference type="NCBI Taxonomy" id="150966"/>
    <lineage>
        <taxon>Eukaryota</taxon>
        <taxon>Viridiplantae</taxon>
        <taxon>Streptophyta</taxon>
        <taxon>Embryophyta</taxon>
        <taxon>Tracheophyta</taxon>
        <taxon>Spermatophyta</taxon>
        <taxon>Magnoliopsida</taxon>
        <taxon>eudicotyledons</taxon>
        <taxon>Gunneridae</taxon>
        <taxon>Pentapetalae</taxon>
        <taxon>Caryophyllales</taxon>
        <taxon>Nepenthaceae</taxon>
        <taxon>Nepenthes</taxon>
    </lineage>
</organism>
<protein>
    <submittedName>
        <fullName evidence="1">Uncharacterized protein</fullName>
    </submittedName>
</protein>
<name>A0AAD3T7E1_NEPGR</name>
<gene>
    <name evidence="1" type="ORF">Nepgr_026076</name>
</gene>
<evidence type="ECO:0000313" key="1">
    <source>
        <dbReference type="EMBL" id="GMH24233.1"/>
    </source>
</evidence>